<dbReference type="InterPro" id="IPR015943">
    <property type="entry name" value="WD40/YVTN_repeat-like_dom_sf"/>
</dbReference>
<keyword evidence="2" id="KW-0677">Repeat</keyword>
<dbReference type="SUPFAM" id="SSF82171">
    <property type="entry name" value="DPP6 N-terminal domain-like"/>
    <property type="match status" value="1"/>
</dbReference>
<dbReference type="Proteomes" id="UP001589647">
    <property type="component" value="Unassembled WGS sequence"/>
</dbReference>
<dbReference type="PROSITE" id="PS50294">
    <property type="entry name" value="WD_REPEATS_REGION"/>
    <property type="match status" value="1"/>
</dbReference>
<keyword evidence="7" id="KW-1185">Reference proteome</keyword>
<dbReference type="EMBL" id="JBHMEI010000039">
    <property type="protein sequence ID" value="MFB9206596.1"/>
    <property type="molecule type" value="Genomic_DNA"/>
</dbReference>
<dbReference type="InterPro" id="IPR050349">
    <property type="entry name" value="WD_LIS1/nudF_dynein_reg"/>
</dbReference>
<comment type="caution">
    <text evidence="6">The sequence shown here is derived from an EMBL/GenBank/DDBJ whole genome shotgun (WGS) entry which is preliminary data.</text>
</comment>
<feature type="domain" description="Novel STAND NTPase 1" evidence="5">
    <location>
        <begin position="26"/>
        <end position="78"/>
    </location>
</feature>
<dbReference type="Pfam" id="PF00400">
    <property type="entry name" value="WD40"/>
    <property type="match status" value="2"/>
</dbReference>
<evidence type="ECO:0000256" key="3">
    <source>
        <dbReference type="PROSITE-ProRule" id="PRU00221"/>
    </source>
</evidence>
<dbReference type="InterPro" id="IPR049052">
    <property type="entry name" value="nSTAND1"/>
</dbReference>
<dbReference type="SMART" id="SM00320">
    <property type="entry name" value="WD40"/>
    <property type="match status" value="2"/>
</dbReference>
<name>A0ABV5IQ20_9ACTN</name>
<feature type="repeat" description="WD" evidence="3">
    <location>
        <begin position="257"/>
        <end position="289"/>
    </location>
</feature>
<dbReference type="InterPro" id="IPR001680">
    <property type="entry name" value="WD40_rpt"/>
</dbReference>
<protein>
    <submittedName>
        <fullName evidence="6">WD40 repeat domain-containing protein</fullName>
    </submittedName>
</protein>
<keyword evidence="4" id="KW-1133">Transmembrane helix</keyword>
<proteinExistence type="predicted"/>
<keyword evidence="1 3" id="KW-0853">WD repeat</keyword>
<keyword evidence="4" id="KW-0472">Membrane</keyword>
<gene>
    <name evidence="6" type="ORF">ACFFV7_35730</name>
</gene>
<evidence type="ECO:0000256" key="2">
    <source>
        <dbReference type="ARBA" id="ARBA00022737"/>
    </source>
</evidence>
<reference evidence="6 7" key="1">
    <citation type="submission" date="2024-09" db="EMBL/GenBank/DDBJ databases">
        <authorList>
            <person name="Sun Q."/>
            <person name="Mori K."/>
        </authorList>
    </citation>
    <scope>NUCLEOTIDE SEQUENCE [LARGE SCALE GENOMIC DNA]</scope>
    <source>
        <strain evidence="6 7">CCM 3426</strain>
    </source>
</reference>
<accession>A0ABV5IQ20</accession>
<evidence type="ECO:0000313" key="6">
    <source>
        <dbReference type="EMBL" id="MFB9206596.1"/>
    </source>
</evidence>
<dbReference type="PANTHER" id="PTHR44129">
    <property type="entry name" value="WD REPEAT-CONTAINING PROTEIN POP1"/>
    <property type="match status" value="1"/>
</dbReference>
<evidence type="ECO:0000256" key="4">
    <source>
        <dbReference type="SAM" id="Phobius"/>
    </source>
</evidence>
<evidence type="ECO:0000259" key="5">
    <source>
        <dbReference type="Pfam" id="PF20703"/>
    </source>
</evidence>
<evidence type="ECO:0000313" key="7">
    <source>
        <dbReference type="Proteomes" id="UP001589647"/>
    </source>
</evidence>
<organism evidence="6 7">
    <name type="scientific">Nonomuraea spiralis</name>
    <dbReference type="NCBI Taxonomy" id="46182"/>
    <lineage>
        <taxon>Bacteria</taxon>
        <taxon>Bacillati</taxon>
        <taxon>Actinomycetota</taxon>
        <taxon>Actinomycetes</taxon>
        <taxon>Streptosporangiales</taxon>
        <taxon>Streptosporangiaceae</taxon>
        <taxon>Nonomuraea</taxon>
    </lineage>
</organism>
<dbReference type="Pfam" id="PF20703">
    <property type="entry name" value="nSTAND1"/>
    <property type="match status" value="1"/>
</dbReference>
<feature type="transmembrane region" description="Helical" evidence="4">
    <location>
        <begin position="131"/>
        <end position="151"/>
    </location>
</feature>
<dbReference type="Gene3D" id="2.130.10.10">
    <property type="entry name" value="YVTN repeat-like/Quinoprotein amine dehydrogenase"/>
    <property type="match status" value="1"/>
</dbReference>
<sequence>MDELVEHWTVPNPIAGTSVLSHGSEVVTAAGTVELAHDVLLTAWPRLRTWLADKQADRRLHGEICQDATQWGQTGQDASFLYRATRLETAQHAATGWHADPGRHLKLPEVATAFLHAATRAATRTRRRRQALFSVLAGLLVIATITAITAIRIAQDAEQQRTEALVGQLAAYSQSLPGDPVTSARLAAAAWAIAHTSDARTSMYAVVSQPARGVLRVQDSLEPSMAFSPDGTRLANSGDKTVQIWDADTGRQLGAPLTGHTGPVASVAFSPDSKHLASGGDKTVRIWDVALPPDLPHLLREVCRIAVRPFTPPEWQQYIPDAPYRPRSCFLDQVRSQIARAARVTVPRKM</sequence>
<keyword evidence="4" id="KW-0812">Transmembrane</keyword>
<dbReference type="RefSeq" id="WP_189650660.1">
    <property type="nucleotide sequence ID" value="NZ_BMRC01000015.1"/>
</dbReference>
<dbReference type="PROSITE" id="PS50082">
    <property type="entry name" value="WD_REPEATS_2"/>
    <property type="match status" value="1"/>
</dbReference>
<evidence type="ECO:0000256" key="1">
    <source>
        <dbReference type="ARBA" id="ARBA00022574"/>
    </source>
</evidence>